<evidence type="ECO:0000313" key="2">
    <source>
        <dbReference type="Ensembl" id="ENSEEEP00000063704.1"/>
    </source>
</evidence>
<dbReference type="GO" id="GO:0005886">
    <property type="term" value="C:plasma membrane"/>
    <property type="evidence" value="ECO:0007669"/>
    <property type="project" value="TreeGrafter"/>
</dbReference>
<name>A0AAY5F449_ELEEL</name>
<dbReference type="AlphaFoldDB" id="A0AAY5F449"/>
<sequence length="76" mass="8545">MRRGGVKERRKNAEELVWIRWAWIMTSGLSEGVGRCVGEAVRHHRAAVSSPSHSKVVALGVAPWGLVCNREHRRNC</sequence>
<organism evidence="2 3">
    <name type="scientific">Electrophorus electricus</name>
    <name type="common">Electric eel</name>
    <name type="synonym">Gymnotus electricus</name>
    <dbReference type="NCBI Taxonomy" id="8005"/>
    <lineage>
        <taxon>Eukaryota</taxon>
        <taxon>Metazoa</taxon>
        <taxon>Chordata</taxon>
        <taxon>Craniata</taxon>
        <taxon>Vertebrata</taxon>
        <taxon>Euteleostomi</taxon>
        <taxon>Actinopterygii</taxon>
        <taxon>Neopterygii</taxon>
        <taxon>Teleostei</taxon>
        <taxon>Ostariophysi</taxon>
        <taxon>Gymnotiformes</taxon>
        <taxon>Gymnotoidei</taxon>
        <taxon>Gymnotidae</taxon>
        <taxon>Electrophorus</taxon>
    </lineage>
</organism>
<dbReference type="Pfam" id="PF18139">
    <property type="entry name" value="LSDAT_euk"/>
    <property type="match status" value="1"/>
</dbReference>
<evidence type="ECO:0000313" key="3">
    <source>
        <dbReference type="Proteomes" id="UP000314983"/>
    </source>
</evidence>
<dbReference type="Ensembl" id="ENSEEET00000056147.1">
    <property type="protein sequence ID" value="ENSEEEP00000063704.1"/>
    <property type="gene ID" value="ENSEEEG00000009666.2"/>
</dbReference>
<accession>A0AAY5F449</accession>
<keyword evidence="3" id="KW-1185">Reference proteome</keyword>
<dbReference type="PANTHER" id="PTHR13800">
    <property type="entry name" value="TRANSIENT RECEPTOR POTENTIAL CATION CHANNEL, SUBFAMILY M, MEMBER 6"/>
    <property type="match status" value="1"/>
</dbReference>
<dbReference type="PANTHER" id="PTHR13800:SF6">
    <property type="entry name" value="TRANSIENT RECEPTOR POTENTIAL CATION CHANNEL SUBFAMILY M MEMBER 4"/>
    <property type="match status" value="1"/>
</dbReference>
<protein>
    <recommendedName>
        <fullName evidence="1">TRPM SLOG domain-containing protein</fullName>
    </recommendedName>
</protein>
<proteinExistence type="predicted"/>
<reference evidence="2 3" key="1">
    <citation type="submission" date="2020-05" db="EMBL/GenBank/DDBJ databases">
        <title>Electrophorus electricus (electric eel) genome, fEleEle1, primary haplotype.</title>
        <authorList>
            <person name="Myers G."/>
            <person name="Meyer A."/>
            <person name="Fedrigo O."/>
            <person name="Formenti G."/>
            <person name="Rhie A."/>
            <person name="Tracey A."/>
            <person name="Sims Y."/>
            <person name="Jarvis E.D."/>
        </authorList>
    </citation>
    <scope>NUCLEOTIDE SEQUENCE [LARGE SCALE GENOMIC DNA]</scope>
</reference>
<dbReference type="InterPro" id="IPR041491">
    <property type="entry name" value="TRPM_SLOG"/>
</dbReference>
<reference evidence="2" key="2">
    <citation type="submission" date="2025-08" db="UniProtKB">
        <authorList>
            <consortium name="Ensembl"/>
        </authorList>
    </citation>
    <scope>IDENTIFICATION</scope>
</reference>
<reference evidence="2" key="3">
    <citation type="submission" date="2025-09" db="UniProtKB">
        <authorList>
            <consortium name="Ensembl"/>
        </authorList>
    </citation>
    <scope>IDENTIFICATION</scope>
</reference>
<dbReference type="Proteomes" id="UP000314983">
    <property type="component" value="Chromosome 1"/>
</dbReference>
<dbReference type="InterPro" id="IPR050927">
    <property type="entry name" value="TRPM"/>
</dbReference>
<feature type="domain" description="TRPM SLOG" evidence="1">
    <location>
        <begin position="22"/>
        <end position="71"/>
    </location>
</feature>
<evidence type="ECO:0000259" key="1">
    <source>
        <dbReference type="Pfam" id="PF18139"/>
    </source>
</evidence>
<dbReference type="GeneTree" id="ENSGT00940000158693"/>
<dbReference type="GO" id="GO:0005227">
    <property type="term" value="F:calcium-activated cation channel activity"/>
    <property type="evidence" value="ECO:0007669"/>
    <property type="project" value="TreeGrafter"/>
</dbReference>
<dbReference type="GO" id="GO:0099604">
    <property type="term" value="F:ligand-gated calcium channel activity"/>
    <property type="evidence" value="ECO:0007669"/>
    <property type="project" value="TreeGrafter"/>
</dbReference>